<feature type="transmembrane region" description="Helical" evidence="1">
    <location>
        <begin position="89"/>
        <end position="112"/>
    </location>
</feature>
<dbReference type="PROSITE" id="PS50930">
    <property type="entry name" value="HTH_LYTTR"/>
    <property type="match status" value="1"/>
</dbReference>
<dbReference type="GO" id="GO:0000156">
    <property type="term" value="F:phosphorelay response regulator activity"/>
    <property type="evidence" value="ECO:0007669"/>
    <property type="project" value="InterPro"/>
</dbReference>
<comment type="caution">
    <text evidence="3">The sequence shown here is derived from an EMBL/GenBank/DDBJ whole genome shotgun (WGS) entry which is preliminary data.</text>
</comment>
<organism evidence="3 4">
    <name type="scientific">Fibrella rubiginis</name>
    <dbReference type="NCBI Taxonomy" id="2817060"/>
    <lineage>
        <taxon>Bacteria</taxon>
        <taxon>Pseudomonadati</taxon>
        <taxon>Bacteroidota</taxon>
        <taxon>Cytophagia</taxon>
        <taxon>Cytophagales</taxon>
        <taxon>Spirosomataceae</taxon>
        <taxon>Fibrella</taxon>
    </lineage>
</organism>
<dbReference type="Proteomes" id="UP000664034">
    <property type="component" value="Unassembled WGS sequence"/>
</dbReference>
<dbReference type="Pfam" id="PF04397">
    <property type="entry name" value="LytTR"/>
    <property type="match status" value="1"/>
</dbReference>
<dbReference type="SMART" id="SM00850">
    <property type="entry name" value="LytTR"/>
    <property type="match status" value="1"/>
</dbReference>
<dbReference type="PANTHER" id="PTHR37299:SF1">
    <property type="entry name" value="STAGE 0 SPORULATION PROTEIN A HOMOLOG"/>
    <property type="match status" value="1"/>
</dbReference>
<feature type="domain" description="HTH LytTR-type" evidence="2">
    <location>
        <begin position="137"/>
        <end position="200"/>
    </location>
</feature>
<dbReference type="PANTHER" id="PTHR37299">
    <property type="entry name" value="TRANSCRIPTIONAL REGULATOR-RELATED"/>
    <property type="match status" value="1"/>
</dbReference>
<dbReference type="GO" id="GO:0003677">
    <property type="term" value="F:DNA binding"/>
    <property type="evidence" value="ECO:0007669"/>
    <property type="project" value="InterPro"/>
</dbReference>
<dbReference type="EMBL" id="JAFMYV010000002">
    <property type="protein sequence ID" value="MBO0935955.1"/>
    <property type="molecule type" value="Genomic_DNA"/>
</dbReference>
<accession>A0A939GFQ9</accession>
<keyword evidence="1" id="KW-1133">Transmembrane helix</keyword>
<reference evidence="3" key="1">
    <citation type="submission" date="2021-03" db="EMBL/GenBank/DDBJ databases">
        <title>Fibrella sp. HMF5335 genome sequencing and assembly.</title>
        <authorList>
            <person name="Kang H."/>
            <person name="Kim H."/>
            <person name="Bae S."/>
            <person name="Joh K."/>
        </authorList>
    </citation>
    <scope>NUCLEOTIDE SEQUENCE</scope>
    <source>
        <strain evidence="3">HMF5335</strain>
    </source>
</reference>
<sequence>MRNALALTALLMAIYLLDVYAVNARKGWMAWSPYAFLVLLYGWLVFHNRVLFEGLYQQGKRRQYAYWTALALSVGTINIWLILRFGFGLWPIPILIKYYLFTLTGLGVYVLFRQLVPFANRAAQATASVSNLPRYLLTVQTDRRRHELNAHDIRYLESLENYVRVITAGPSYLMRSTLKQVEIDLAGSGFLRISRSHLINPQFISRWQGDEVTINGQVLRIGRTYKQYVIGQLRQLPLPNLVH</sequence>
<dbReference type="InterPro" id="IPR007492">
    <property type="entry name" value="LytTR_DNA-bd_dom"/>
</dbReference>
<proteinExistence type="predicted"/>
<feature type="transmembrane region" description="Helical" evidence="1">
    <location>
        <begin position="64"/>
        <end position="83"/>
    </location>
</feature>
<protein>
    <submittedName>
        <fullName evidence="3">LytTR family transcriptional regulator</fullName>
    </submittedName>
</protein>
<evidence type="ECO:0000259" key="2">
    <source>
        <dbReference type="PROSITE" id="PS50930"/>
    </source>
</evidence>
<keyword evidence="1" id="KW-0472">Membrane</keyword>
<dbReference type="InterPro" id="IPR046947">
    <property type="entry name" value="LytR-like"/>
</dbReference>
<dbReference type="Gene3D" id="2.40.50.1020">
    <property type="entry name" value="LytTr DNA-binding domain"/>
    <property type="match status" value="1"/>
</dbReference>
<feature type="transmembrane region" description="Helical" evidence="1">
    <location>
        <begin position="31"/>
        <end position="52"/>
    </location>
</feature>
<keyword evidence="1" id="KW-0812">Transmembrane</keyword>
<name>A0A939GFQ9_9BACT</name>
<evidence type="ECO:0000313" key="3">
    <source>
        <dbReference type="EMBL" id="MBO0935955.1"/>
    </source>
</evidence>
<keyword evidence="4" id="KW-1185">Reference proteome</keyword>
<dbReference type="RefSeq" id="WP_207363508.1">
    <property type="nucleotide sequence ID" value="NZ_JAFMYV010000002.1"/>
</dbReference>
<evidence type="ECO:0000256" key="1">
    <source>
        <dbReference type="SAM" id="Phobius"/>
    </source>
</evidence>
<dbReference type="AlphaFoldDB" id="A0A939GFQ9"/>
<evidence type="ECO:0000313" key="4">
    <source>
        <dbReference type="Proteomes" id="UP000664034"/>
    </source>
</evidence>
<gene>
    <name evidence="3" type="ORF">J2I47_05300</name>
</gene>